<feature type="compositionally biased region" description="Low complexity" evidence="12">
    <location>
        <begin position="164"/>
        <end position="183"/>
    </location>
</feature>
<evidence type="ECO:0000256" key="4">
    <source>
        <dbReference type="ARBA" id="ARBA00022643"/>
    </source>
</evidence>
<dbReference type="NCBIfam" id="NF004160">
    <property type="entry name" value="PRK05627.1-3"/>
    <property type="match status" value="1"/>
</dbReference>
<dbReference type="EMBL" id="JACSQF010000011">
    <property type="protein sequence ID" value="MBD7981334.1"/>
    <property type="molecule type" value="Genomic_DNA"/>
</dbReference>
<dbReference type="EC" id="2.7.1.26" evidence="14"/>
<dbReference type="PANTHER" id="PTHR22749">
    <property type="entry name" value="RIBOFLAVIN KINASE/FMN ADENYLYLTRANSFERASE"/>
    <property type="match status" value="1"/>
</dbReference>
<evidence type="ECO:0000256" key="8">
    <source>
        <dbReference type="ARBA" id="ARBA00022827"/>
    </source>
</evidence>
<dbReference type="PANTHER" id="PTHR22749:SF6">
    <property type="entry name" value="RIBOFLAVIN KINASE"/>
    <property type="match status" value="1"/>
</dbReference>
<feature type="compositionally biased region" description="Gly residues" evidence="12">
    <location>
        <begin position="354"/>
        <end position="370"/>
    </location>
</feature>
<feature type="region of interest" description="Disordered" evidence="12">
    <location>
        <begin position="159"/>
        <end position="184"/>
    </location>
</feature>
<evidence type="ECO:0000256" key="12">
    <source>
        <dbReference type="SAM" id="MobiDB-lite"/>
    </source>
</evidence>
<keyword evidence="15" id="KW-1185">Reference proteome</keyword>
<dbReference type="RefSeq" id="WP_191803886.1">
    <property type="nucleotide sequence ID" value="NZ_JACSQF010000011.1"/>
</dbReference>
<dbReference type="SUPFAM" id="SSF82114">
    <property type="entry name" value="Riboflavin kinase-like"/>
    <property type="match status" value="1"/>
</dbReference>
<comment type="catalytic activity">
    <reaction evidence="11">
        <text>FMN + ATP + H(+) = FAD + diphosphate</text>
        <dbReference type="Rhea" id="RHEA:17237"/>
        <dbReference type="ChEBI" id="CHEBI:15378"/>
        <dbReference type="ChEBI" id="CHEBI:30616"/>
        <dbReference type="ChEBI" id="CHEBI:33019"/>
        <dbReference type="ChEBI" id="CHEBI:57692"/>
        <dbReference type="ChEBI" id="CHEBI:58210"/>
        <dbReference type="EC" id="2.7.7.2"/>
    </reaction>
</comment>
<name>A0ABR8U0F6_9CELL</name>
<keyword evidence="7" id="KW-0547">Nucleotide-binding</keyword>
<dbReference type="CDD" id="cd02064">
    <property type="entry name" value="FAD_synthetase_N"/>
    <property type="match status" value="1"/>
</dbReference>
<dbReference type="Pfam" id="PF06574">
    <property type="entry name" value="FAD_syn"/>
    <property type="match status" value="1"/>
</dbReference>
<protein>
    <submittedName>
        <fullName evidence="14">Bifunctional riboflavin kinase/FAD synthetase</fullName>
        <ecNumber evidence="14">2.7.1.26</ecNumber>
        <ecNumber evidence="14">2.7.7.2</ecNumber>
    </submittedName>
</protein>
<evidence type="ECO:0000256" key="9">
    <source>
        <dbReference type="ARBA" id="ARBA00022840"/>
    </source>
</evidence>
<keyword evidence="8" id="KW-0274">FAD</keyword>
<feature type="region of interest" description="Disordered" evidence="12">
    <location>
        <begin position="341"/>
        <end position="370"/>
    </location>
</feature>
<feature type="domain" description="Riboflavin kinase" evidence="13">
    <location>
        <begin position="205"/>
        <end position="339"/>
    </location>
</feature>
<keyword evidence="6 14" id="KW-0548">Nucleotidyltransferase</keyword>
<keyword evidence="9" id="KW-0067">ATP-binding</keyword>
<dbReference type="Gene3D" id="3.40.50.620">
    <property type="entry name" value="HUPs"/>
    <property type="match status" value="1"/>
</dbReference>
<evidence type="ECO:0000259" key="13">
    <source>
        <dbReference type="SMART" id="SM00904"/>
    </source>
</evidence>
<comment type="catalytic activity">
    <reaction evidence="10">
        <text>riboflavin + ATP = FMN + ADP + H(+)</text>
        <dbReference type="Rhea" id="RHEA:14357"/>
        <dbReference type="ChEBI" id="CHEBI:15378"/>
        <dbReference type="ChEBI" id="CHEBI:30616"/>
        <dbReference type="ChEBI" id="CHEBI:57986"/>
        <dbReference type="ChEBI" id="CHEBI:58210"/>
        <dbReference type="ChEBI" id="CHEBI:456216"/>
        <dbReference type="EC" id="2.7.1.26"/>
    </reaction>
</comment>
<comment type="similarity">
    <text evidence="2">Belongs to the RibF family.</text>
</comment>
<dbReference type="InterPro" id="IPR014729">
    <property type="entry name" value="Rossmann-like_a/b/a_fold"/>
</dbReference>
<gene>
    <name evidence="14" type="ORF">H9641_11500</name>
</gene>
<organism evidence="14 15">
    <name type="scientific">Oerskovia merdavium</name>
    <dbReference type="NCBI Taxonomy" id="2762227"/>
    <lineage>
        <taxon>Bacteria</taxon>
        <taxon>Bacillati</taxon>
        <taxon>Actinomycetota</taxon>
        <taxon>Actinomycetes</taxon>
        <taxon>Micrococcales</taxon>
        <taxon>Cellulomonadaceae</taxon>
        <taxon>Oerskovia</taxon>
    </lineage>
</organism>
<dbReference type="InterPro" id="IPR023465">
    <property type="entry name" value="Riboflavin_kinase_dom_sf"/>
</dbReference>
<dbReference type="Pfam" id="PF01687">
    <property type="entry name" value="Flavokinase"/>
    <property type="match status" value="1"/>
</dbReference>
<accession>A0ABR8U0F6</accession>
<evidence type="ECO:0000313" key="14">
    <source>
        <dbReference type="EMBL" id="MBD7981334.1"/>
    </source>
</evidence>
<keyword evidence="3" id="KW-0285">Flavoprotein</keyword>
<dbReference type="Proteomes" id="UP000655570">
    <property type="component" value="Unassembled WGS sequence"/>
</dbReference>
<keyword evidence="4" id="KW-0288">FMN</keyword>
<evidence type="ECO:0000313" key="15">
    <source>
        <dbReference type="Proteomes" id="UP000655570"/>
    </source>
</evidence>
<reference evidence="14 15" key="1">
    <citation type="submission" date="2020-08" db="EMBL/GenBank/DDBJ databases">
        <title>A Genomic Blueprint of the Chicken Gut Microbiome.</title>
        <authorList>
            <person name="Gilroy R."/>
            <person name="Ravi A."/>
            <person name="Getino M."/>
            <person name="Pursley I."/>
            <person name="Horton D.L."/>
            <person name="Alikhan N.-F."/>
            <person name="Baker D."/>
            <person name="Gharbi K."/>
            <person name="Hall N."/>
            <person name="Watson M."/>
            <person name="Adriaenssens E.M."/>
            <person name="Foster-Nyarko E."/>
            <person name="Jarju S."/>
            <person name="Secka A."/>
            <person name="Antonio M."/>
            <person name="Oren A."/>
            <person name="Chaudhuri R."/>
            <person name="La Ragione R.M."/>
            <person name="Hildebrand F."/>
            <person name="Pallen M.J."/>
        </authorList>
    </citation>
    <scope>NUCLEOTIDE SEQUENCE [LARGE SCALE GENOMIC DNA]</scope>
    <source>
        <strain evidence="14 15">Sa2CUA9</strain>
    </source>
</reference>
<evidence type="ECO:0000256" key="6">
    <source>
        <dbReference type="ARBA" id="ARBA00022695"/>
    </source>
</evidence>
<dbReference type="GO" id="GO:0003919">
    <property type="term" value="F:FMN adenylyltransferase activity"/>
    <property type="evidence" value="ECO:0007669"/>
    <property type="project" value="UniProtKB-EC"/>
</dbReference>
<keyword evidence="14" id="KW-0418">Kinase</keyword>
<evidence type="ECO:0000256" key="2">
    <source>
        <dbReference type="ARBA" id="ARBA00010214"/>
    </source>
</evidence>
<dbReference type="SUPFAM" id="SSF52374">
    <property type="entry name" value="Nucleotidylyl transferase"/>
    <property type="match status" value="1"/>
</dbReference>
<evidence type="ECO:0000256" key="10">
    <source>
        <dbReference type="ARBA" id="ARBA00047880"/>
    </source>
</evidence>
<sequence length="370" mass="38988">MHLWTDLDQVPPGFGPSVVTIGNFDGVHRGHAEVLGRIVSLARESGSQAVAVTFHPHPAMVHRPEQAPELLTGIADRLELLEATGLDAVLLVEYTLDFARQSPEEFVRTYLVDGLGARTVVVGHDVRFGRDNAGNLATMIELGRTHGFEVRAIDDVGTVGGEPGPASASGDAASTAADTAPSGRWSSTEIRGLLTDGKVREAAALLGRHHRLRGVVIHGDARGRELGFPTANLGAISGMVPADGVYAGWLRRPQLLAADPGNCDGVLPAAISIGTNPTFDGVERRIEAYVLDRTDLDLYDEEVVLEFVEHLRPTLRFDGIDALVETMHDDVARARVILAPGARTPARTSPEPSGPGGPGGVGASTTGAGE</sequence>
<dbReference type="EC" id="2.7.7.2" evidence="14"/>
<proteinExistence type="inferred from homology"/>
<evidence type="ECO:0000256" key="7">
    <source>
        <dbReference type="ARBA" id="ARBA00022741"/>
    </source>
</evidence>
<dbReference type="SMART" id="SM00904">
    <property type="entry name" value="Flavokinase"/>
    <property type="match status" value="1"/>
</dbReference>
<evidence type="ECO:0000256" key="11">
    <source>
        <dbReference type="ARBA" id="ARBA00049494"/>
    </source>
</evidence>
<dbReference type="InterPro" id="IPR023468">
    <property type="entry name" value="Riboflavin_kinase"/>
</dbReference>
<evidence type="ECO:0000256" key="3">
    <source>
        <dbReference type="ARBA" id="ARBA00022630"/>
    </source>
</evidence>
<dbReference type="InterPro" id="IPR015864">
    <property type="entry name" value="FAD_synthase"/>
</dbReference>
<keyword evidence="5 14" id="KW-0808">Transferase</keyword>
<comment type="caution">
    <text evidence="14">The sequence shown here is derived from an EMBL/GenBank/DDBJ whole genome shotgun (WGS) entry which is preliminary data.</text>
</comment>
<dbReference type="InterPro" id="IPR015865">
    <property type="entry name" value="Riboflavin_kinase_bac/euk"/>
</dbReference>
<comment type="pathway">
    <text evidence="1">Cofactor biosynthesis; FAD biosynthesis; FAD from FMN: step 1/1.</text>
</comment>
<evidence type="ECO:0000256" key="1">
    <source>
        <dbReference type="ARBA" id="ARBA00004726"/>
    </source>
</evidence>
<dbReference type="GO" id="GO:0008531">
    <property type="term" value="F:riboflavin kinase activity"/>
    <property type="evidence" value="ECO:0007669"/>
    <property type="project" value="UniProtKB-EC"/>
</dbReference>
<dbReference type="Gene3D" id="2.40.30.30">
    <property type="entry name" value="Riboflavin kinase-like"/>
    <property type="match status" value="1"/>
</dbReference>
<evidence type="ECO:0000256" key="5">
    <source>
        <dbReference type="ARBA" id="ARBA00022679"/>
    </source>
</evidence>